<keyword evidence="3" id="KW-1185">Reference proteome</keyword>
<protein>
    <submittedName>
        <fullName evidence="2">Uncharacterized protein</fullName>
    </submittedName>
</protein>
<feature type="region of interest" description="Disordered" evidence="1">
    <location>
        <begin position="232"/>
        <end position="260"/>
    </location>
</feature>
<comment type="caution">
    <text evidence="2">The sequence shown here is derived from an EMBL/GenBank/DDBJ whole genome shotgun (WGS) entry which is preliminary data.</text>
</comment>
<evidence type="ECO:0000313" key="2">
    <source>
        <dbReference type="EMBL" id="KAL2784422.1"/>
    </source>
</evidence>
<name>A0ABR4FMZ9_9EURO</name>
<evidence type="ECO:0000313" key="3">
    <source>
        <dbReference type="Proteomes" id="UP001610563"/>
    </source>
</evidence>
<evidence type="ECO:0000256" key="1">
    <source>
        <dbReference type="SAM" id="MobiDB-lite"/>
    </source>
</evidence>
<accession>A0ABR4FMZ9</accession>
<proteinExistence type="predicted"/>
<organism evidence="2 3">
    <name type="scientific">Aspergillus keveii</name>
    <dbReference type="NCBI Taxonomy" id="714993"/>
    <lineage>
        <taxon>Eukaryota</taxon>
        <taxon>Fungi</taxon>
        <taxon>Dikarya</taxon>
        <taxon>Ascomycota</taxon>
        <taxon>Pezizomycotina</taxon>
        <taxon>Eurotiomycetes</taxon>
        <taxon>Eurotiomycetidae</taxon>
        <taxon>Eurotiales</taxon>
        <taxon>Aspergillaceae</taxon>
        <taxon>Aspergillus</taxon>
        <taxon>Aspergillus subgen. Nidulantes</taxon>
    </lineage>
</organism>
<gene>
    <name evidence="2" type="ORF">BJX66DRAFT_344037</name>
</gene>
<dbReference type="Proteomes" id="UP001610563">
    <property type="component" value="Unassembled WGS sequence"/>
</dbReference>
<reference evidence="2 3" key="1">
    <citation type="submission" date="2024-07" db="EMBL/GenBank/DDBJ databases">
        <title>Section-level genome sequencing and comparative genomics of Aspergillus sections Usti and Cavernicolus.</title>
        <authorList>
            <consortium name="Lawrence Berkeley National Laboratory"/>
            <person name="Nybo J.L."/>
            <person name="Vesth T.C."/>
            <person name="Theobald S."/>
            <person name="Frisvad J.C."/>
            <person name="Larsen T.O."/>
            <person name="Kjaerboelling I."/>
            <person name="Rothschild-Mancinelli K."/>
            <person name="Lyhne E.K."/>
            <person name="Kogle M.E."/>
            <person name="Barry K."/>
            <person name="Clum A."/>
            <person name="Na H."/>
            <person name="Ledsgaard L."/>
            <person name="Lin J."/>
            <person name="Lipzen A."/>
            <person name="Kuo A."/>
            <person name="Riley R."/>
            <person name="Mondo S."/>
            <person name="Labutti K."/>
            <person name="Haridas S."/>
            <person name="Pangalinan J."/>
            <person name="Salamov A.A."/>
            <person name="Simmons B.A."/>
            <person name="Magnuson J.K."/>
            <person name="Chen J."/>
            <person name="Drula E."/>
            <person name="Henrissat B."/>
            <person name="Wiebenga A."/>
            <person name="Lubbers R.J."/>
            <person name="Gomes A.C."/>
            <person name="Makela M.R."/>
            <person name="Stajich J."/>
            <person name="Grigoriev I.V."/>
            <person name="Mortensen U.H."/>
            <person name="De Vries R.P."/>
            <person name="Baker S.E."/>
            <person name="Andersen M.R."/>
        </authorList>
    </citation>
    <scope>NUCLEOTIDE SEQUENCE [LARGE SCALE GENOMIC DNA]</scope>
    <source>
        <strain evidence="2 3">CBS 209.92</strain>
    </source>
</reference>
<dbReference type="EMBL" id="JBFTWV010000180">
    <property type="protein sequence ID" value="KAL2784422.1"/>
    <property type="molecule type" value="Genomic_DNA"/>
</dbReference>
<sequence>MVCETIDTMCEECKTLILETQNFDKLIDCMSVEQPANTMPIVFTHSYNAVELQKVNRVDEVFRAFEVALHDFIQLDEGVIAFHVRCSSDCLYLPSTCNRAVNFSFLVNLPASIKVNNETFTNIIEALKIADAITLRGSVNRVRVIDIDISPFLRSMAICERADQLTDGSLPQQDGARRLETPTPSDTWGCHPCPDLAHANLWRLHWFAEPLRDTTQPVTVWNNLLLYGKRVGRPHGSDGKPSRPFMATITNGHPKVKSPL</sequence>